<name>C0DRZ2_EIKCO</name>
<organism evidence="1 2">
    <name type="scientific">Eikenella corrodens ATCC 23834</name>
    <dbReference type="NCBI Taxonomy" id="546274"/>
    <lineage>
        <taxon>Bacteria</taxon>
        <taxon>Pseudomonadati</taxon>
        <taxon>Pseudomonadota</taxon>
        <taxon>Betaproteobacteria</taxon>
        <taxon>Neisseriales</taxon>
        <taxon>Neisseriaceae</taxon>
        <taxon>Eikenella</taxon>
    </lineage>
</organism>
<evidence type="ECO:0000313" key="2">
    <source>
        <dbReference type="Proteomes" id="UP000005837"/>
    </source>
</evidence>
<reference evidence="1 2" key="1">
    <citation type="submission" date="2009-01" db="EMBL/GenBank/DDBJ databases">
        <authorList>
            <person name="Fulton L."/>
            <person name="Clifton S."/>
            <person name="Chinwalla A.T."/>
            <person name="Mitreva M."/>
            <person name="Sodergren E."/>
            <person name="Weinstock G."/>
            <person name="Clifton S."/>
            <person name="Dooling D.J."/>
            <person name="Fulton B."/>
            <person name="Minx P."/>
            <person name="Pepin K.H."/>
            <person name="Johnson M."/>
            <person name="Bhonagiri V."/>
            <person name="Nash W.E."/>
            <person name="Mardis E.R."/>
            <person name="Wilson R.K."/>
        </authorList>
    </citation>
    <scope>NUCLEOTIDE SEQUENCE [LARGE SCALE GENOMIC DNA]</scope>
    <source>
        <strain evidence="1 2">ATCC 23834</strain>
    </source>
</reference>
<protein>
    <submittedName>
        <fullName evidence="1">Uncharacterized protein</fullName>
    </submittedName>
</protein>
<gene>
    <name evidence="1" type="ORF">EIKCOROL_00108</name>
</gene>
<proteinExistence type="predicted"/>
<sequence>MQERQQVNRKGFGLRRGFWIDNDIKHDMAIFQQYSMASGVTAETNRWFAIDGIDDGLQLLPGGLGLDAWGGGQQDG</sequence>
<dbReference type="Proteomes" id="UP000005837">
    <property type="component" value="Unassembled WGS sequence"/>
</dbReference>
<dbReference type="HOGENOM" id="CLU_2648754_0_0_4"/>
<dbReference type="EMBL" id="ACEA01000003">
    <property type="protein sequence ID" value="EEG25110.1"/>
    <property type="molecule type" value="Genomic_DNA"/>
</dbReference>
<evidence type="ECO:0000313" key="1">
    <source>
        <dbReference type="EMBL" id="EEG25110.1"/>
    </source>
</evidence>
<dbReference type="AlphaFoldDB" id="C0DRZ2"/>
<accession>C0DRZ2</accession>
<comment type="caution">
    <text evidence="1">The sequence shown here is derived from an EMBL/GenBank/DDBJ whole genome shotgun (WGS) entry which is preliminary data.</text>
</comment>